<name>A0A6A5FEN2_PERFL</name>
<sequence length="237" mass="27018">MKIKSAKKSLLSKAKRGGKQHDVVRVKTESELELQGGVEEVYTNRGGLNIQIKEEPHSQEISEEHNIDSSSCLDTKPETVASRSDAHYQQGPIKEECDSDPQPEYDFTEAAVKEESELWVKEERDSWIKEERDREQEASGNIQEENGEEVCTESSSDVYPCPHCTVSFTDLDFLEKHVKWALPLPNLCTQLPVPEESEESLSALAHHVCSYQRRTSQLRRLWEEFQSYVGSRASFVS</sequence>
<dbReference type="EMBL" id="VHII01000007">
    <property type="protein sequence ID" value="KAF1388163.1"/>
    <property type="molecule type" value="Genomic_DNA"/>
</dbReference>
<feature type="compositionally biased region" description="Basic and acidic residues" evidence="1">
    <location>
        <begin position="55"/>
        <end position="67"/>
    </location>
</feature>
<evidence type="ECO:0000313" key="2">
    <source>
        <dbReference type="EMBL" id="KAF1388163.1"/>
    </source>
</evidence>
<feature type="compositionally biased region" description="Basic and acidic residues" evidence="1">
    <location>
        <begin position="127"/>
        <end position="137"/>
    </location>
</feature>
<accession>A0A6A5FEN2</accession>
<reference evidence="2 3" key="1">
    <citation type="submission" date="2019-06" db="EMBL/GenBank/DDBJ databases">
        <title>A chromosome-scale genome assembly of the European perch, Perca fluviatilis.</title>
        <authorList>
            <person name="Roques C."/>
            <person name="Zahm M."/>
            <person name="Cabau C."/>
            <person name="Klopp C."/>
            <person name="Bouchez O."/>
            <person name="Donnadieu C."/>
            <person name="Kuhl H."/>
            <person name="Gislard M."/>
            <person name="Guendouz S."/>
            <person name="Journot L."/>
            <person name="Haffray P."/>
            <person name="Bestin A."/>
            <person name="Morvezen R."/>
            <person name="Feron R."/>
            <person name="Wen M."/>
            <person name="Jouanno E."/>
            <person name="Herpin A."/>
            <person name="Schartl M."/>
            <person name="Postlethwait J."/>
            <person name="Schaerlinger B."/>
            <person name="Chardard D."/>
            <person name="Lecocq T."/>
            <person name="Poncet C."/>
            <person name="Jaffrelo L."/>
            <person name="Lampietro C."/>
            <person name="Guiguen Y."/>
        </authorList>
    </citation>
    <scope>NUCLEOTIDE SEQUENCE [LARGE SCALE GENOMIC DNA]</scope>
    <source>
        <tissue evidence="2">Blood</tissue>
    </source>
</reference>
<protein>
    <submittedName>
        <fullName evidence="2">Uncharacterized protein</fullName>
    </submittedName>
</protein>
<evidence type="ECO:0000313" key="3">
    <source>
        <dbReference type="Proteomes" id="UP000465112"/>
    </source>
</evidence>
<dbReference type="Gene3D" id="3.30.160.60">
    <property type="entry name" value="Classic Zinc Finger"/>
    <property type="match status" value="1"/>
</dbReference>
<evidence type="ECO:0000256" key="1">
    <source>
        <dbReference type="SAM" id="MobiDB-lite"/>
    </source>
</evidence>
<gene>
    <name evidence="2" type="ORF">PFLUV_G00087360</name>
</gene>
<comment type="caution">
    <text evidence="2">The sequence shown here is derived from an EMBL/GenBank/DDBJ whole genome shotgun (WGS) entry which is preliminary data.</text>
</comment>
<proteinExistence type="predicted"/>
<dbReference type="AlphaFoldDB" id="A0A6A5FEN2"/>
<keyword evidence="3" id="KW-1185">Reference proteome</keyword>
<feature type="region of interest" description="Disordered" evidence="1">
    <location>
        <begin position="127"/>
        <end position="150"/>
    </location>
</feature>
<feature type="region of interest" description="Disordered" evidence="1">
    <location>
        <begin position="55"/>
        <end position="103"/>
    </location>
</feature>
<organism evidence="2 3">
    <name type="scientific">Perca fluviatilis</name>
    <name type="common">European perch</name>
    <dbReference type="NCBI Taxonomy" id="8168"/>
    <lineage>
        <taxon>Eukaryota</taxon>
        <taxon>Metazoa</taxon>
        <taxon>Chordata</taxon>
        <taxon>Craniata</taxon>
        <taxon>Vertebrata</taxon>
        <taxon>Euteleostomi</taxon>
        <taxon>Actinopterygii</taxon>
        <taxon>Neopterygii</taxon>
        <taxon>Teleostei</taxon>
        <taxon>Neoteleostei</taxon>
        <taxon>Acanthomorphata</taxon>
        <taxon>Eupercaria</taxon>
        <taxon>Perciformes</taxon>
        <taxon>Percoidei</taxon>
        <taxon>Percidae</taxon>
        <taxon>Percinae</taxon>
        <taxon>Perca</taxon>
    </lineage>
</organism>
<feature type="region of interest" description="Disordered" evidence="1">
    <location>
        <begin position="1"/>
        <end position="24"/>
    </location>
</feature>
<dbReference type="Proteomes" id="UP000465112">
    <property type="component" value="Chromosome 7"/>
</dbReference>